<dbReference type="AlphaFoldDB" id="A0A437S535"/>
<dbReference type="PANTHER" id="PTHR32322:SF18">
    <property type="entry name" value="S-ADENOSYLMETHIONINE_S-ADENOSYLHOMOCYSTEINE TRANSPORTER"/>
    <property type="match status" value="1"/>
</dbReference>
<feature type="transmembrane region" description="Helical" evidence="7">
    <location>
        <begin position="185"/>
        <end position="204"/>
    </location>
</feature>
<evidence type="ECO:0000313" key="9">
    <source>
        <dbReference type="EMBL" id="RVU54119.1"/>
    </source>
</evidence>
<feature type="transmembrane region" description="Helical" evidence="7">
    <location>
        <begin position="255"/>
        <end position="274"/>
    </location>
</feature>
<feature type="transmembrane region" description="Helical" evidence="7">
    <location>
        <begin position="280"/>
        <end position="300"/>
    </location>
</feature>
<proteinExistence type="inferred from homology"/>
<dbReference type="PROSITE" id="PS51257">
    <property type="entry name" value="PROKAR_LIPOPROTEIN"/>
    <property type="match status" value="1"/>
</dbReference>
<feature type="transmembrane region" description="Helical" evidence="7">
    <location>
        <begin position="38"/>
        <end position="56"/>
    </location>
</feature>
<dbReference type="SUPFAM" id="SSF103481">
    <property type="entry name" value="Multidrug resistance efflux transporter EmrE"/>
    <property type="match status" value="2"/>
</dbReference>
<evidence type="ECO:0000256" key="3">
    <source>
        <dbReference type="ARBA" id="ARBA00022475"/>
    </source>
</evidence>
<evidence type="ECO:0000256" key="2">
    <source>
        <dbReference type="ARBA" id="ARBA00007362"/>
    </source>
</evidence>
<dbReference type="RefSeq" id="WP_127725119.1">
    <property type="nucleotide sequence ID" value="NZ_RLIH01000015.1"/>
</dbReference>
<name>A0A437S535_9FIRM</name>
<keyword evidence="6 7" id="KW-0472">Membrane</keyword>
<keyword evidence="4 7" id="KW-0812">Transmembrane</keyword>
<dbReference type="InterPro" id="IPR037185">
    <property type="entry name" value="EmrE-like"/>
</dbReference>
<dbReference type="GO" id="GO:0005886">
    <property type="term" value="C:plasma membrane"/>
    <property type="evidence" value="ECO:0007669"/>
    <property type="project" value="UniProtKB-SubCell"/>
</dbReference>
<evidence type="ECO:0000256" key="4">
    <source>
        <dbReference type="ARBA" id="ARBA00022692"/>
    </source>
</evidence>
<evidence type="ECO:0000256" key="5">
    <source>
        <dbReference type="ARBA" id="ARBA00022989"/>
    </source>
</evidence>
<reference evidence="9 10" key="1">
    <citation type="submission" date="2018-11" db="EMBL/GenBank/DDBJ databases">
        <title>Genome sequencing and assembly of Anaerosphaera sp. nov., GS7-6-2.</title>
        <authorList>
            <person name="Rettenmaier R."/>
            <person name="Liebl W."/>
            <person name="Zverlov V."/>
        </authorList>
    </citation>
    <scope>NUCLEOTIDE SEQUENCE [LARGE SCALE GENOMIC DNA]</scope>
    <source>
        <strain evidence="9 10">GS7-6-2</strain>
    </source>
</reference>
<dbReference type="InterPro" id="IPR050638">
    <property type="entry name" value="AA-Vitamin_Transporters"/>
</dbReference>
<keyword evidence="3" id="KW-1003">Cell membrane</keyword>
<comment type="similarity">
    <text evidence="2">Belongs to the EamA transporter family.</text>
</comment>
<feature type="transmembrane region" description="Helical" evidence="7">
    <location>
        <begin position="224"/>
        <end position="243"/>
    </location>
</feature>
<dbReference type="InterPro" id="IPR000620">
    <property type="entry name" value="EamA_dom"/>
</dbReference>
<feature type="transmembrane region" description="Helical" evidence="7">
    <location>
        <begin position="68"/>
        <end position="88"/>
    </location>
</feature>
<evidence type="ECO:0000259" key="8">
    <source>
        <dbReference type="Pfam" id="PF00892"/>
    </source>
</evidence>
<dbReference type="Pfam" id="PF00892">
    <property type="entry name" value="EamA"/>
    <property type="match status" value="2"/>
</dbReference>
<dbReference type="Gene3D" id="1.10.3730.20">
    <property type="match status" value="1"/>
</dbReference>
<gene>
    <name evidence="9" type="ORF">EF514_09040</name>
</gene>
<evidence type="ECO:0000313" key="10">
    <source>
        <dbReference type="Proteomes" id="UP000288812"/>
    </source>
</evidence>
<feature type="transmembrane region" description="Helical" evidence="7">
    <location>
        <begin position="7"/>
        <end position="26"/>
    </location>
</feature>
<dbReference type="Proteomes" id="UP000288812">
    <property type="component" value="Unassembled WGS sequence"/>
</dbReference>
<comment type="caution">
    <text evidence="9">The sequence shown here is derived from an EMBL/GenBank/DDBJ whole genome shotgun (WGS) entry which is preliminary data.</text>
</comment>
<sequence length="302" mass="33913">MKNHKSLGYISIITYSCIVGFYFLFVKDILNYTSVTDILFFRFLVAFIPLLCIYPLMKSRCSFSREKIKILLTIGVFYPILFFEAQTLALKISSSIEVSIVQSTSPIFTLILSSIFLKEKTNRPQKYSILVYIVGVAIIIVAKILTANTDSLDFFGFIIAFCATISFSIYNVLSRNYKDRFSFYELLLVIMGEALLIFAAISIIKNLTQGTLITMFQPFKEKDFILSLFYIAIPSTLLSGLFLNYALSQIEASKVSVFSNLGNVIQIFAGIIFLKEAISLPYIAGSFLIILGIIGVNLLGDK</sequence>
<feature type="transmembrane region" description="Helical" evidence="7">
    <location>
        <begin position="100"/>
        <end position="117"/>
    </location>
</feature>
<keyword evidence="5 7" id="KW-1133">Transmembrane helix</keyword>
<dbReference type="EMBL" id="RLIH01000015">
    <property type="protein sequence ID" value="RVU54119.1"/>
    <property type="molecule type" value="Genomic_DNA"/>
</dbReference>
<comment type="subcellular location">
    <subcellularLocation>
        <location evidence="1">Cell membrane</location>
        <topology evidence="1">Multi-pass membrane protein</topology>
    </subcellularLocation>
</comment>
<evidence type="ECO:0000256" key="1">
    <source>
        <dbReference type="ARBA" id="ARBA00004651"/>
    </source>
</evidence>
<feature type="domain" description="EamA" evidence="8">
    <location>
        <begin position="7"/>
        <end position="140"/>
    </location>
</feature>
<feature type="transmembrane region" description="Helical" evidence="7">
    <location>
        <begin position="129"/>
        <end position="148"/>
    </location>
</feature>
<protein>
    <submittedName>
        <fullName evidence="9">DMT family transporter</fullName>
    </submittedName>
</protein>
<feature type="transmembrane region" description="Helical" evidence="7">
    <location>
        <begin position="154"/>
        <end position="173"/>
    </location>
</feature>
<feature type="domain" description="EamA" evidence="8">
    <location>
        <begin position="155"/>
        <end position="297"/>
    </location>
</feature>
<organism evidence="9 10">
    <name type="scientific">Anaerosphaera multitolerans</name>
    <dbReference type="NCBI Taxonomy" id="2487351"/>
    <lineage>
        <taxon>Bacteria</taxon>
        <taxon>Bacillati</taxon>
        <taxon>Bacillota</taxon>
        <taxon>Tissierellia</taxon>
        <taxon>Tissierellales</taxon>
        <taxon>Peptoniphilaceae</taxon>
        <taxon>Anaerosphaera</taxon>
    </lineage>
</organism>
<dbReference type="PANTHER" id="PTHR32322">
    <property type="entry name" value="INNER MEMBRANE TRANSPORTER"/>
    <property type="match status" value="1"/>
</dbReference>
<evidence type="ECO:0000256" key="7">
    <source>
        <dbReference type="SAM" id="Phobius"/>
    </source>
</evidence>
<accession>A0A437S535</accession>
<keyword evidence="10" id="KW-1185">Reference proteome</keyword>
<dbReference type="OrthoDB" id="37139at2"/>
<evidence type="ECO:0000256" key="6">
    <source>
        <dbReference type="ARBA" id="ARBA00023136"/>
    </source>
</evidence>